<protein>
    <submittedName>
        <fullName evidence="4">Universal stress protein</fullName>
    </submittedName>
</protein>
<accession>A0ABU2QM70</accession>
<dbReference type="SUPFAM" id="SSF52402">
    <property type="entry name" value="Adenine nucleotide alpha hydrolases-like"/>
    <property type="match status" value="1"/>
</dbReference>
<comment type="caution">
    <text evidence="4">The sequence shown here is derived from an EMBL/GenBank/DDBJ whole genome shotgun (WGS) entry which is preliminary data.</text>
</comment>
<evidence type="ECO:0000256" key="2">
    <source>
        <dbReference type="SAM" id="MobiDB-lite"/>
    </source>
</evidence>
<dbReference type="RefSeq" id="WP_030226758.1">
    <property type="nucleotide sequence ID" value="NZ_JAVRFB010000021.1"/>
</dbReference>
<dbReference type="InterPro" id="IPR006015">
    <property type="entry name" value="Universal_stress_UspA"/>
</dbReference>
<feature type="domain" description="UspA" evidence="3">
    <location>
        <begin position="15"/>
        <end position="144"/>
    </location>
</feature>
<dbReference type="EMBL" id="JAVRFB010000021">
    <property type="protein sequence ID" value="MDT0405106.1"/>
    <property type="molecule type" value="Genomic_DNA"/>
</dbReference>
<comment type="similarity">
    <text evidence="1">Belongs to the universal stress protein A family.</text>
</comment>
<evidence type="ECO:0000313" key="5">
    <source>
        <dbReference type="Proteomes" id="UP001180503"/>
    </source>
</evidence>
<evidence type="ECO:0000256" key="1">
    <source>
        <dbReference type="ARBA" id="ARBA00008791"/>
    </source>
</evidence>
<dbReference type="PANTHER" id="PTHR46553">
    <property type="entry name" value="ADENINE NUCLEOTIDE ALPHA HYDROLASES-LIKE SUPERFAMILY PROTEIN"/>
    <property type="match status" value="1"/>
</dbReference>
<dbReference type="Proteomes" id="UP001180503">
    <property type="component" value="Unassembled WGS sequence"/>
</dbReference>
<name>A0ABU2QM70_9ACTN</name>
<gene>
    <name evidence="4" type="ORF">RM528_25015</name>
</gene>
<proteinExistence type="inferred from homology"/>
<dbReference type="Pfam" id="PF00582">
    <property type="entry name" value="Usp"/>
    <property type="match status" value="1"/>
</dbReference>
<dbReference type="Gene3D" id="3.40.50.620">
    <property type="entry name" value="HUPs"/>
    <property type="match status" value="1"/>
</dbReference>
<dbReference type="PANTHER" id="PTHR46553:SF3">
    <property type="entry name" value="ADENINE NUCLEOTIDE ALPHA HYDROLASES-LIKE SUPERFAMILY PROTEIN"/>
    <property type="match status" value="1"/>
</dbReference>
<dbReference type="PRINTS" id="PR01438">
    <property type="entry name" value="UNVRSLSTRESS"/>
</dbReference>
<dbReference type="InterPro" id="IPR014729">
    <property type="entry name" value="Rossmann-like_a/b/a_fold"/>
</dbReference>
<organism evidence="4 5">
    <name type="scientific">Streptomyces edwardsiae</name>
    <dbReference type="NCBI Taxonomy" id="3075527"/>
    <lineage>
        <taxon>Bacteria</taxon>
        <taxon>Bacillati</taxon>
        <taxon>Actinomycetota</taxon>
        <taxon>Actinomycetes</taxon>
        <taxon>Kitasatosporales</taxon>
        <taxon>Streptomycetaceae</taxon>
        <taxon>Streptomyces</taxon>
    </lineage>
</organism>
<dbReference type="CDD" id="cd00293">
    <property type="entry name" value="USP-like"/>
    <property type="match status" value="1"/>
</dbReference>
<reference evidence="5" key="1">
    <citation type="submission" date="2023-07" db="EMBL/GenBank/DDBJ databases">
        <title>30 novel species of actinomycetes from the DSMZ collection.</title>
        <authorList>
            <person name="Nouioui I."/>
        </authorList>
    </citation>
    <scope>NUCLEOTIDE SEQUENCE [LARGE SCALE GENOMIC DNA]</scope>
    <source>
        <strain evidence="5">DSM 41635</strain>
    </source>
</reference>
<evidence type="ECO:0000313" key="4">
    <source>
        <dbReference type="EMBL" id="MDT0405106.1"/>
    </source>
</evidence>
<feature type="region of interest" description="Disordered" evidence="2">
    <location>
        <begin position="1"/>
        <end position="20"/>
    </location>
</feature>
<dbReference type="InterPro" id="IPR006016">
    <property type="entry name" value="UspA"/>
</dbReference>
<sequence>MADRARGRGLHRGRVDGSDASKEALRHARLTGGEVRALTAWDFPQFHGARGWLPPSSSDETALKARAQEDVDEVVQQTVGTRPPVIVRAEVHYGTPASVLLRAAHEATLLVIGSRGLGGFAGPLPGSVAQHRAQHADCPVVIVRERRCPRGS</sequence>
<evidence type="ECO:0000259" key="3">
    <source>
        <dbReference type="Pfam" id="PF00582"/>
    </source>
</evidence>